<accession>A0A7S7FZB0</accession>
<evidence type="ECO:0000313" key="1">
    <source>
        <dbReference type="EMBL" id="QOX89298.1"/>
    </source>
</evidence>
<protein>
    <submittedName>
        <fullName evidence="1">Uncharacterized protein</fullName>
    </submittedName>
</protein>
<name>A0A7S7FZB0_9MOLU</name>
<dbReference type="AlphaFoldDB" id="A0A7S7FZB0"/>
<reference evidence="1" key="1">
    <citation type="submission" date="2020-08" db="EMBL/GenBank/DDBJ databases">
        <title>Phytoplasma sp. strain PR08 associated with Phyllody Disease of Parthenium hysterophorus.</title>
        <authorList>
            <person name="Kirdat K."/>
            <person name="Tiwarekar B."/>
            <person name="Yadav A."/>
        </authorList>
    </citation>
    <scope>NUCLEOTIDE SEQUENCE [LARGE SCALE GENOMIC DNA]</scope>
    <source>
        <strain evidence="1">PR08</strain>
    </source>
</reference>
<sequence>MCKNIVKIIFPHGYIQEFDEFNGNLVKEIWPNQHIFEYTYLGNTMQLKKK</sequence>
<dbReference type="EMBL" id="CP060385">
    <property type="protein sequence ID" value="QOX89298.1"/>
    <property type="molecule type" value="Genomic_DNA"/>
</dbReference>
<proteinExistence type="predicted"/>
<organism evidence="1">
    <name type="scientific">Candidatus Phytoplasma australasiaticum subsp. australasiaticum</name>
    <dbReference type="NCBI Taxonomy" id="2832407"/>
    <lineage>
        <taxon>Bacteria</taxon>
        <taxon>Bacillati</taxon>
        <taxon>Mycoplasmatota</taxon>
        <taxon>Mollicutes</taxon>
        <taxon>Acholeplasmatales</taxon>
        <taxon>Acholeplasmataceae</taxon>
        <taxon>Candidatus Phytoplasma</taxon>
        <taxon>16SrII (Peanut WB group)</taxon>
        <taxon>Candidatus Phytoplasma australasiaticum</taxon>
    </lineage>
</organism>
<gene>
    <name evidence="1" type="ORF">H7685_02265</name>
</gene>